<evidence type="ECO:0000256" key="1">
    <source>
        <dbReference type="ARBA" id="ARBA00004115"/>
    </source>
</evidence>
<dbReference type="GO" id="GO:0015036">
    <property type="term" value="F:disulfide oxidoreductase activity"/>
    <property type="evidence" value="ECO:0007669"/>
    <property type="project" value="TreeGrafter"/>
</dbReference>
<dbReference type="InterPro" id="IPR036249">
    <property type="entry name" value="Thioredoxin-like_sf"/>
</dbReference>
<evidence type="ECO:0000256" key="3">
    <source>
        <dbReference type="ARBA" id="ARBA00022553"/>
    </source>
</evidence>
<reference evidence="14" key="1">
    <citation type="journal article" date="2010" name="ISME J.">
        <title>Metagenome of the Mediterranean deep chlorophyll maximum studied by direct and fosmid library 454 pyrosequencing.</title>
        <authorList>
            <person name="Ghai R."/>
            <person name="Martin-Cuadrado A.B."/>
            <person name="Molto A.G."/>
            <person name="Heredia I.G."/>
            <person name="Cabrera R."/>
            <person name="Martin J."/>
            <person name="Verdu M."/>
            <person name="Deschamps P."/>
            <person name="Moreira D."/>
            <person name="Lopez-Garcia P."/>
            <person name="Mira A."/>
            <person name="Rodriguez-Valera F."/>
        </authorList>
    </citation>
    <scope>NUCLEOTIDE SEQUENCE</scope>
</reference>
<accession>D6PJ13</accession>
<feature type="domain" description="Thioredoxin" evidence="13">
    <location>
        <begin position="1"/>
        <end position="123"/>
    </location>
</feature>
<evidence type="ECO:0000256" key="11">
    <source>
        <dbReference type="ARBA" id="ARBA00023284"/>
    </source>
</evidence>
<evidence type="ECO:0000256" key="5">
    <source>
        <dbReference type="ARBA" id="ARBA00022729"/>
    </source>
</evidence>
<evidence type="ECO:0000256" key="9">
    <source>
        <dbReference type="ARBA" id="ARBA00023136"/>
    </source>
</evidence>
<feature type="transmembrane region" description="Helical" evidence="12">
    <location>
        <begin position="172"/>
        <end position="194"/>
    </location>
</feature>
<dbReference type="PROSITE" id="PS51352">
    <property type="entry name" value="THIOREDOXIN_2"/>
    <property type="match status" value="1"/>
</dbReference>
<dbReference type="AlphaFoldDB" id="D6PJ13"/>
<dbReference type="Pfam" id="PF00085">
    <property type="entry name" value="Thioredoxin"/>
    <property type="match status" value="1"/>
</dbReference>
<proteinExistence type="predicted"/>
<keyword evidence="8 12" id="KW-1133">Transmembrane helix</keyword>
<comment type="subcellular location">
    <subcellularLocation>
        <location evidence="1">Endoplasmic reticulum membrane</location>
        <topology evidence="1">Single-pass type I membrane protein</topology>
    </subcellularLocation>
</comment>
<evidence type="ECO:0000256" key="10">
    <source>
        <dbReference type="ARBA" id="ARBA00023157"/>
    </source>
</evidence>
<evidence type="ECO:0000256" key="6">
    <source>
        <dbReference type="ARBA" id="ARBA00022824"/>
    </source>
</evidence>
<keyword evidence="4 12" id="KW-0812">Transmembrane</keyword>
<name>D6PJ13_9ZZZZ</name>
<dbReference type="InterPro" id="IPR013766">
    <property type="entry name" value="Thioredoxin_domain"/>
</dbReference>
<evidence type="ECO:0000256" key="4">
    <source>
        <dbReference type="ARBA" id="ARBA00022692"/>
    </source>
</evidence>
<evidence type="ECO:0000259" key="13">
    <source>
        <dbReference type="PROSITE" id="PS51352"/>
    </source>
</evidence>
<dbReference type="CDD" id="cd02961">
    <property type="entry name" value="PDI_a_family"/>
    <property type="match status" value="1"/>
</dbReference>
<organism evidence="14">
    <name type="scientific">uncultured organism MedDCM-OCT-S04-C12</name>
    <dbReference type="NCBI Taxonomy" id="743608"/>
    <lineage>
        <taxon>unclassified sequences</taxon>
        <taxon>environmental samples</taxon>
    </lineage>
</organism>
<dbReference type="InterPro" id="IPR052454">
    <property type="entry name" value="TMX_domain-containing"/>
</dbReference>
<evidence type="ECO:0000256" key="8">
    <source>
        <dbReference type="ARBA" id="ARBA00022989"/>
    </source>
</evidence>
<dbReference type="SUPFAM" id="SSF52833">
    <property type="entry name" value="Thioredoxin-like"/>
    <property type="match status" value="1"/>
</dbReference>
<evidence type="ECO:0000256" key="12">
    <source>
        <dbReference type="SAM" id="Phobius"/>
    </source>
</evidence>
<keyword evidence="11" id="KW-0676">Redox-active center</keyword>
<dbReference type="PANTHER" id="PTHR46107">
    <property type="entry name" value="DUMPY: SHORTER THAN WILD-TYPE"/>
    <property type="match status" value="1"/>
</dbReference>
<keyword evidence="5" id="KW-0732">Signal</keyword>
<dbReference type="EMBL" id="GU943087">
    <property type="protein sequence ID" value="ADD95714.1"/>
    <property type="molecule type" value="Genomic_DNA"/>
</dbReference>
<dbReference type="Gene3D" id="3.40.30.10">
    <property type="entry name" value="Glutaredoxin"/>
    <property type="match status" value="1"/>
</dbReference>
<dbReference type="PROSITE" id="PS00194">
    <property type="entry name" value="THIOREDOXIN_1"/>
    <property type="match status" value="1"/>
</dbReference>
<evidence type="ECO:0000256" key="2">
    <source>
        <dbReference type="ARBA" id="ARBA00022448"/>
    </source>
</evidence>
<dbReference type="PANTHER" id="PTHR46107:SF3">
    <property type="entry name" value="THIOREDOXIN DOMAIN-CONTAINING PROTEIN"/>
    <property type="match status" value="1"/>
</dbReference>
<protein>
    <recommendedName>
        <fullName evidence="13">Thioredoxin domain-containing protein</fullName>
    </recommendedName>
</protein>
<evidence type="ECO:0000256" key="7">
    <source>
        <dbReference type="ARBA" id="ARBA00022982"/>
    </source>
</evidence>
<keyword evidence="9 12" id="KW-0472">Membrane</keyword>
<keyword evidence="7" id="KW-0249">Electron transport</keyword>
<keyword evidence="3" id="KW-0597">Phosphoprotein</keyword>
<keyword evidence="2" id="KW-0813">Transport</keyword>
<evidence type="ECO:0000313" key="14">
    <source>
        <dbReference type="EMBL" id="ADD95714.1"/>
    </source>
</evidence>
<dbReference type="InterPro" id="IPR017937">
    <property type="entry name" value="Thioredoxin_CS"/>
</dbReference>
<keyword evidence="6" id="KW-0256">Endoplasmic reticulum</keyword>
<keyword evidence="10" id="KW-1015">Disulfide bond</keyword>
<sequence>MTSSGSSVPEDKYKGKVFEVTSQNAFEFLSTQDQQGILLEFYAPWCGHCQKFKSAYNDVAAELTNKGDFRVGACDITANAAMSGRFDVREIPALYLYRKGELYKYSGPFHATAVKKWATKDYVNNMPLPFWQSPLGPFGKIKGLLIHIGVVLTEFVPRFAEYFGLSTNAGAVVVAGLLGLSILSCTFVGVFFSISHEKED</sequence>